<feature type="compositionally biased region" description="Polar residues" evidence="1">
    <location>
        <begin position="23"/>
        <end position="36"/>
    </location>
</feature>
<sequence length="76" mass="7815">MGGPDTVTRQSVAEKATARHCTAPSTPDSPKWKTPSSALTPVIDVSALVGALDSGHVASVGLDVFEGEPKICIEIL</sequence>
<dbReference type="SUPFAM" id="SSF51735">
    <property type="entry name" value="NAD(P)-binding Rossmann-fold domains"/>
    <property type="match status" value="1"/>
</dbReference>
<dbReference type="Proteomes" id="UP000799436">
    <property type="component" value="Unassembled WGS sequence"/>
</dbReference>
<keyword evidence="3" id="KW-1185">Reference proteome</keyword>
<name>A0A6G1LHW6_9PEZI</name>
<dbReference type="EMBL" id="ML995818">
    <property type="protein sequence ID" value="KAF2771754.1"/>
    <property type="molecule type" value="Genomic_DNA"/>
</dbReference>
<protein>
    <submittedName>
        <fullName evidence="2">Uncharacterized protein</fullName>
    </submittedName>
</protein>
<gene>
    <name evidence="2" type="ORF">EJ03DRAFT_325393</name>
</gene>
<evidence type="ECO:0000313" key="2">
    <source>
        <dbReference type="EMBL" id="KAF2771754.1"/>
    </source>
</evidence>
<dbReference type="OrthoDB" id="9991913at2759"/>
<feature type="region of interest" description="Disordered" evidence="1">
    <location>
        <begin position="1"/>
        <end position="36"/>
    </location>
</feature>
<proteinExistence type="predicted"/>
<dbReference type="Gene3D" id="3.40.50.720">
    <property type="entry name" value="NAD(P)-binding Rossmann-like Domain"/>
    <property type="match status" value="1"/>
</dbReference>
<accession>A0A6G1LHW6</accession>
<evidence type="ECO:0000256" key="1">
    <source>
        <dbReference type="SAM" id="MobiDB-lite"/>
    </source>
</evidence>
<evidence type="ECO:0000313" key="3">
    <source>
        <dbReference type="Proteomes" id="UP000799436"/>
    </source>
</evidence>
<dbReference type="AlphaFoldDB" id="A0A6G1LHW6"/>
<organism evidence="2 3">
    <name type="scientific">Teratosphaeria nubilosa</name>
    <dbReference type="NCBI Taxonomy" id="161662"/>
    <lineage>
        <taxon>Eukaryota</taxon>
        <taxon>Fungi</taxon>
        <taxon>Dikarya</taxon>
        <taxon>Ascomycota</taxon>
        <taxon>Pezizomycotina</taxon>
        <taxon>Dothideomycetes</taxon>
        <taxon>Dothideomycetidae</taxon>
        <taxon>Mycosphaerellales</taxon>
        <taxon>Teratosphaeriaceae</taxon>
        <taxon>Teratosphaeria</taxon>
    </lineage>
</organism>
<reference evidence="2" key="1">
    <citation type="journal article" date="2020" name="Stud. Mycol.">
        <title>101 Dothideomycetes genomes: a test case for predicting lifestyles and emergence of pathogens.</title>
        <authorList>
            <person name="Haridas S."/>
            <person name="Albert R."/>
            <person name="Binder M."/>
            <person name="Bloem J."/>
            <person name="Labutti K."/>
            <person name="Salamov A."/>
            <person name="Andreopoulos B."/>
            <person name="Baker S."/>
            <person name="Barry K."/>
            <person name="Bills G."/>
            <person name="Bluhm B."/>
            <person name="Cannon C."/>
            <person name="Castanera R."/>
            <person name="Culley D."/>
            <person name="Daum C."/>
            <person name="Ezra D."/>
            <person name="Gonzalez J."/>
            <person name="Henrissat B."/>
            <person name="Kuo A."/>
            <person name="Liang C."/>
            <person name="Lipzen A."/>
            <person name="Lutzoni F."/>
            <person name="Magnuson J."/>
            <person name="Mondo S."/>
            <person name="Nolan M."/>
            <person name="Ohm R."/>
            <person name="Pangilinan J."/>
            <person name="Park H.-J."/>
            <person name="Ramirez L."/>
            <person name="Alfaro M."/>
            <person name="Sun H."/>
            <person name="Tritt A."/>
            <person name="Yoshinaga Y."/>
            <person name="Zwiers L.-H."/>
            <person name="Turgeon B."/>
            <person name="Goodwin S."/>
            <person name="Spatafora J."/>
            <person name="Crous P."/>
            <person name="Grigoriev I."/>
        </authorList>
    </citation>
    <scope>NUCLEOTIDE SEQUENCE</scope>
    <source>
        <strain evidence="2">CBS 116005</strain>
    </source>
</reference>
<dbReference type="InterPro" id="IPR036291">
    <property type="entry name" value="NAD(P)-bd_dom_sf"/>
</dbReference>